<reference evidence="2 3" key="1">
    <citation type="submission" date="2016-12" db="EMBL/GenBank/DDBJ databases">
        <title>Genome sequencing of Methylocaldum marinum.</title>
        <authorList>
            <person name="Takeuchi M."/>
            <person name="Kamagata Y."/>
            <person name="Hiraoka S."/>
            <person name="Oshima K."/>
            <person name="Hattori M."/>
            <person name="Iwasaki W."/>
        </authorList>
    </citation>
    <scope>NUCLEOTIDE SEQUENCE [LARGE SCALE GENOMIC DNA]</scope>
    <source>
        <strain evidence="2 3">S8</strain>
    </source>
</reference>
<dbReference type="KEGG" id="mmai:sS8_5185"/>
<dbReference type="Proteomes" id="UP000266313">
    <property type="component" value="Chromosome"/>
</dbReference>
<keyword evidence="3" id="KW-1185">Reference proteome</keyword>
<evidence type="ECO:0000313" key="3">
    <source>
        <dbReference type="Proteomes" id="UP000266313"/>
    </source>
</evidence>
<dbReference type="AlphaFoldDB" id="A0A250KZR5"/>
<dbReference type="NCBIfam" id="TIGR03370">
    <property type="entry name" value="VPLPA-CTERM"/>
    <property type="match status" value="1"/>
</dbReference>
<feature type="chain" id="PRO_5012964940" evidence="1">
    <location>
        <begin position="23"/>
        <end position="229"/>
    </location>
</feature>
<accession>A0A250KZR5</accession>
<dbReference type="InterPro" id="IPR022472">
    <property type="entry name" value="VPLPA-CTERM"/>
</dbReference>
<dbReference type="RefSeq" id="WP_170161256.1">
    <property type="nucleotide sequence ID" value="NZ_AP017928.1"/>
</dbReference>
<evidence type="ECO:0000256" key="1">
    <source>
        <dbReference type="SAM" id="SignalP"/>
    </source>
</evidence>
<organism evidence="2 3">
    <name type="scientific">Methylocaldum marinum</name>
    <dbReference type="NCBI Taxonomy" id="1432792"/>
    <lineage>
        <taxon>Bacteria</taxon>
        <taxon>Pseudomonadati</taxon>
        <taxon>Pseudomonadota</taxon>
        <taxon>Gammaproteobacteria</taxon>
        <taxon>Methylococcales</taxon>
        <taxon>Methylococcaceae</taxon>
        <taxon>Methylocaldum</taxon>
    </lineage>
</organism>
<protein>
    <submittedName>
        <fullName evidence="2">Uncharacterized protein</fullName>
    </submittedName>
</protein>
<gene>
    <name evidence="2" type="ORF">sS8_5185</name>
</gene>
<dbReference type="EMBL" id="AP017928">
    <property type="protein sequence ID" value="BBA37107.1"/>
    <property type="molecule type" value="Genomic_DNA"/>
</dbReference>
<sequence>MKTLIGVMTGTLVFCSSISAQAALLEGQSVYFQFADEDLEYFGTPTVEGDSLAFDFSGISAASSSASQREVLEFQVLAKAGYQVDKFHLSEGGDYSLAGKNSSVSVNSRLRLDDFTNDELFRESTEKSFRLGGTGGEKEGSWNALFELAVANSEELDVLLTTMLWAMPAGTGGDARIDLNSIRVSISAILTGGEPAPVPLPAAVWLLGAGLVGLTGVAARNRRGAFLHA</sequence>
<feature type="signal peptide" evidence="1">
    <location>
        <begin position="1"/>
        <end position="22"/>
    </location>
</feature>
<proteinExistence type="predicted"/>
<keyword evidence="1" id="KW-0732">Signal</keyword>
<evidence type="ECO:0000313" key="2">
    <source>
        <dbReference type="EMBL" id="BBA37107.1"/>
    </source>
</evidence>
<name>A0A250KZR5_9GAMM</name>